<name>A0A4Q9KEH2_9ACTN</name>
<feature type="transmembrane region" description="Helical" evidence="1">
    <location>
        <begin position="110"/>
        <end position="135"/>
    </location>
</feature>
<protein>
    <submittedName>
        <fullName evidence="2">DUF554 domain-containing protein</fullName>
    </submittedName>
</protein>
<gene>
    <name evidence="2" type="ORF">ET989_06985</name>
</gene>
<evidence type="ECO:0000313" key="3">
    <source>
        <dbReference type="Proteomes" id="UP000292373"/>
    </source>
</evidence>
<accession>A0A4Q9KEH2</accession>
<feature type="transmembrane region" description="Helical" evidence="1">
    <location>
        <begin position="36"/>
        <end position="55"/>
    </location>
</feature>
<reference evidence="2 3" key="1">
    <citation type="submission" date="2019-01" db="EMBL/GenBank/DDBJ databases">
        <title>Lactibacter flavus gen. nov., sp. nov., a novel bacterium of the family Propionibacteriaceae isolated from raw milk and dairy products.</title>
        <authorList>
            <person name="Huptas C."/>
            <person name="Wenning M."/>
            <person name="Breitenwieser F."/>
            <person name="Doll E."/>
            <person name="Von Neubeck M."/>
            <person name="Busse H.-J."/>
            <person name="Scherer S."/>
        </authorList>
    </citation>
    <scope>NUCLEOTIDE SEQUENCE [LARGE SCALE GENOMIC DNA]</scope>
    <source>
        <strain evidence="2 3">KCTC 33808</strain>
    </source>
</reference>
<feature type="transmembrane region" description="Helical" evidence="1">
    <location>
        <begin position="227"/>
        <end position="244"/>
    </location>
</feature>
<feature type="transmembrane region" description="Helical" evidence="1">
    <location>
        <begin position="185"/>
        <end position="212"/>
    </location>
</feature>
<keyword evidence="1" id="KW-0472">Membrane</keyword>
<dbReference type="PANTHER" id="PTHR36111">
    <property type="entry name" value="INNER MEMBRANE PROTEIN-RELATED"/>
    <property type="match status" value="1"/>
</dbReference>
<dbReference type="AlphaFoldDB" id="A0A4Q9KEH2"/>
<feature type="transmembrane region" description="Helical" evidence="1">
    <location>
        <begin position="6"/>
        <end position="24"/>
    </location>
</feature>
<dbReference type="PANTHER" id="PTHR36111:SF2">
    <property type="entry name" value="INNER MEMBRANE PROTEIN"/>
    <property type="match status" value="1"/>
</dbReference>
<sequence>MFIGIGTVANVVTVAAGAVIGRLLGDRIPARTSSTITDVLGLITLVLGVGSALSMSSAALTEAVGPGAPMLIVLGSLLFGAVVGSALRVEERLEWGATWLRTRFAPTGDAGTFVDAIVTPTLLFCVGPLTILGSMSDGLGRGADQLLVKSVLDGFAAIAFASTLGWGVVFSAVAVGIVQGSLTLAAFLLGDLFSAAQIDALTATGGVLLMALGVRLLKLKNIPVGDLLPALVFAPILVVLVQVIR</sequence>
<dbReference type="EMBL" id="SDMQ01000005">
    <property type="protein sequence ID" value="TBT85509.1"/>
    <property type="molecule type" value="Genomic_DNA"/>
</dbReference>
<keyword evidence="3" id="KW-1185">Reference proteome</keyword>
<evidence type="ECO:0000256" key="1">
    <source>
        <dbReference type="SAM" id="Phobius"/>
    </source>
</evidence>
<evidence type="ECO:0000313" key="2">
    <source>
        <dbReference type="EMBL" id="TBT85509.1"/>
    </source>
</evidence>
<dbReference type="Proteomes" id="UP000292373">
    <property type="component" value="Unassembled WGS sequence"/>
</dbReference>
<dbReference type="InterPro" id="IPR007563">
    <property type="entry name" value="DUF554"/>
</dbReference>
<organism evidence="2 3">
    <name type="scientific">Propioniciclava sinopodophylli</name>
    <dbReference type="NCBI Taxonomy" id="1837344"/>
    <lineage>
        <taxon>Bacteria</taxon>
        <taxon>Bacillati</taxon>
        <taxon>Actinomycetota</taxon>
        <taxon>Actinomycetes</taxon>
        <taxon>Propionibacteriales</taxon>
        <taxon>Propionibacteriaceae</taxon>
        <taxon>Propioniciclava</taxon>
    </lineage>
</organism>
<dbReference type="OrthoDB" id="9797976at2"/>
<proteinExistence type="predicted"/>
<feature type="transmembrane region" description="Helical" evidence="1">
    <location>
        <begin position="155"/>
        <end position="178"/>
    </location>
</feature>
<dbReference type="Pfam" id="PF04474">
    <property type="entry name" value="DUF554"/>
    <property type="match status" value="1"/>
</dbReference>
<feature type="transmembrane region" description="Helical" evidence="1">
    <location>
        <begin position="67"/>
        <end position="89"/>
    </location>
</feature>
<comment type="caution">
    <text evidence="2">The sequence shown here is derived from an EMBL/GenBank/DDBJ whole genome shotgun (WGS) entry which is preliminary data.</text>
</comment>
<keyword evidence="1" id="KW-1133">Transmembrane helix</keyword>
<keyword evidence="1" id="KW-0812">Transmembrane</keyword>